<dbReference type="Proteomes" id="UP000554482">
    <property type="component" value="Unassembled WGS sequence"/>
</dbReference>
<dbReference type="OrthoDB" id="591557at2759"/>
<keyword evidence="2" id="KW-1185">Reference proteome</keyword>
<proteinExistence type="predicted"/>
<gene>
    <name evidence="1" type="ORF">FRX31_030990</name>
</gene>
<name>A0A7J6V3E7_THATH</name>
<evidence type="ECO:0000313" key="1">
    <source>
        <dbReference type="EMBL" id="KAF5179423.1"/>
    </source>
</evidence>
<organism evidence="1 2">
    <name type="scientific">Thalictrum thalictroides</name>
    <name type="common">Rue-anemone</name>
    <name type="synonym">Anemone thalictroides</name>
    <dbReference type="NCBI Taxonomy" id="46969"/>
    <lineage>
        <taxon>Eukaryota</taxon>
        <taxon>Viridiplantae</taxon>
        <taxon>Streptophyta</taxon>
        <taxon>Embryophyta</taxon>
        <taxon>Tracheophyta</taxon>
        <taxon>Spermatophyta</taxon>
        <taxon>Magnoliopsida</taxon>
        <taxon>Ranunculales</taxon>
        <taxon>Ranunculaceae</taxon>
        <taxon>Thalictroideae</taxon>
        <taxon>Thalictrum</taxon>
    </lineage>
</organism>
<sequence length="71" mass="8174">MRFFKPLSITYEGKLLVQLNYEDLALYDPNNGGRRCGNIKIQGLPRRISNFFRIETYVKSFVSLGTNTSVI</sequence>
<comment type="caution">
    <text evidence="1">The sequence shown here is derived from an EMBL/GenBank/DDBJ whole genome shotgun (WGS) entry which is preliminary data.</text>
</comment>
<dbReference type="AlphaFoldDB" id="A0A7J6V3E7"/>
<reference evidence="1 2" key="1">
    <citation type="submission" date="2020-06" db="EMBL/GenBank/DDBJ databases">
        <title>Transcriptomic and genomic resources for Thalictrum thalictroides and T. hernandezii: Facilitating candidate gene discovery in an emerging model plant lineage.</title>
        <authorList>
            <person name="Arias T."/>
            <person name="Riano-Pachon D.M."/>
            <person name="Di Stilio V.S."/>
        </authorList>
    </citation>
    <scope>NUCLEOTIDE SEQUENCE [LARGE SCALE GENOMIC DNA]</scope>
    <source>
        <strain evidence="2">cv. WT478/WT964</strain>
        <tissue evidence="1">Leaves</tissue>
    </source>
</reference>
<evidence type="ECO:0000313" key="2">
    <source>
        <dbReference type="Proteomes" id="UP000554482"/>
    </source>
</evidence>
<protein>
    <submittedName>
        <fullName evidence="1">Uncharacterized protein</fullName>
    </submittedName>
</protein>
<accession>A0A7J6V3E7</accession>
<dbReference type="EMBL" id="JABWDY010038785">
    <property type="protein sequence ID" value="KAF5179423.1"/>
    <property type="molecule type" value="Genomic_DNA"/>
</dbReference>